<dbReference type="CDD" id="cd00570">
    <property type="entry name" value="GST_N_family"/>
    <property type="match status" value="1"/>
</dbReference>
<sequence length="281" mass="31161">MMNLVRRAYVTWGLASCLPSFTTSFLTTLTHPTRNRPTLSALGMVKNRGLEVRREGATPTEGGMTLYLKAGPDGKSVGDCPFAHFVRMVLEEKGLDYELQPCVADTKPAWLVEFYDGKMPALRHRKECYVESDVIAEYVDFFFRDPPLKVDRPLMEAAETAVEGLFPAIAKYLKHTPDGDADDGEKKTALERSLEKLNSHLAAVDGPYMTGHSFSLVDCGLAPKLYHMKTGVNGFKNGAIDFATQFPAVDAYMTAVFDRPSFQKTAYPTEVITWGWGNARG</sequence>
<evidence type="ECO:0000256" key="4">
    <source>
        <dbReference type="ARBA" id="ARBA00023002"/>
    </source>
</evidence>
<dbReference type="GO" id="GO:0016740">
    <property type="term" value="F:transferase activity"/>
    <property type="evidence" value="ECO:0007669"/>
    <property type="project" value="UniProtKB-KW"/>
</dbReference>
<keyword evidence="2" id="KW-0216">Detoxification</keyword>
<proteinExistence type="inferred from homology"/>
<evidence type="ECO:0000256" key="6">
    <source>
        <dbReference type="ARBA" id="ARBA00049544"/>
    </source>
</evidence>
<evidence type="ECO:0000256" key="1">
    <source>
        <dbReference type="ARBA" id="ARBA00012436"/>
    </source>
</evidence>
<evidence type="ECO:0000313" key="9">
    <source>
        <dbReference type="EMBL" id="CAE0405125.1"/>
    </source>
</evidence>
<keyword evidence="3" id="KW-0808">Transferase</keyword>
<reference evidence="9" key="1">
    <citation type="submission" date="2021-01" db="EMBL/GenBank/DDBJ databases">
        <authorList>
            <person name="Corre E."/>
            <person name="Pelletier E."/>
            <person name="Niang G."/>
            <person name="Scheremetjew M."/>
            <person name="Finn R."/>
            <person name="Kale V."/>
            <person name="Holt S."/>
            <person name="Cochrane G."/>
            <person name="Meng A."/>
            <person name="Brown T."/>
            <person name="Cohen L."/>
        </authorList>
    </citation>
    <scope>NUCLEOTIDE SEQUENCE</scope>
    <source>
        <strain evidence="9">CCMP127</strain>
    </source>
</reference>
<dbReference type="InterPro" id="IPR010987">
    <property type="entry name" value="Glutathione-S-Trfase_C-like"/>
</dbReference>
<organism evidence="9">
    <name type="scientific">Amphora coffeiformis</name>
    <dbReference type="NCBI Taxonomy" id="265554"/>
    <lineage>
        <taxon>Eukaryota</taxon>
        <taxon>Sar</taxon>
        <taxon>Stramenopiles</taxon>
        <taxon>Ochrophyta</taxon>
        <taxon>Bacillariophyta</taxon>
        <taxon>Bacillariophyceae</taxon>
        <taxon>Bacillariophycidae</taxon>
        <taxon>Thalassiophysales</taxon>
        <taxon>Catenulaceae</taxon>
        <taxon>Amphora</taxon>
    </lineage>
</organism>
<dbReference type="InterPro" id="IPR036249">
    <property type="entry name" value="Thioredoxin-like_sf"/>
</dbReference>
<dbReference type="SFLD" id="SFLDS00019">
    <property type="entry name" value="Glutathione_Transferase_(cytos"/>
    <property type="match status" value="1"/>
</dbReference>
<keyword evidence="4" id="KW-0560">Oxidoreductase</keyword>
<dbReference type="Pfam" id="PF13410">
    <property type="entry name" value="GST_C_2"/>
    <property type="match status" value="1"/>
</dbReference>
<evidence type="ECO:0000256" key="5">
    <source>
        <dbReference type="ARBA" id="ARBA00024194"/>
    </source>
</evidence>
<accession>A0A7S3KYN6</accession>
<dbReference type="EMBL" id="HBIM01003691">
    <property type="protein sequence ID" value="CAE0405125.1"/>
    <property type="molecule type" value="Transcribed_RNA"/>
</dbReference>
<dbReference type="AlphaFoldDB" id="A0A7S3KYN6"/>
<dbReference type="InterPro" id="IPR044627">
    <property type="entry name" value="DHAR1/2/3/4"/>
</dbReference>
<evidence type="ECO:0000259" key="7">
    <source>
        <dbReference type="PROSITE" id="PS50404"/>
    </source>
</evidence>
<evidence type="ECO:0000256" key="3">
    <source>
        <dbReference type="ARBA" id="ARBA00022679"/>
    </source>
</evidence>
<feature type="domain" description="GST N-terminal" evidence="7">
    <location>
        <begin position="70"/>
        <end position="147"/>
    </location>
</feature>
<dbReference type="GO" id="GO:0033355">
    <property type="term" value="P:ascorbate glutathione cycle"/>
    <property type="evidence" value="ECO:0007669"/>
    <property type="project" value="InterPro"/>
</dbReference>
<dbReference type="InterPro" id="IPR040079">
    <property type="entry name" value="Glutathione_S-Trfase"/>
</dbReference>
<comment type="catalytic activity">
    <reaction evidence="6">
        <text>L-dehydroascorbate + 2 glutathione = glutathione disulfide + L-ascorbate</text>
        <dbReference type="Rhea" id="RHEA:24424"/>
        <dbReference type="ChEBI" id="CHEBI:38290"/>
        <dbReference type="ChEBI" id="CHEBI:57925"/>
        <dbReference type="ChEBI" id="CHEBI:58297"/>
        <dbReference type="ChEBI" id="CHEBI:58539"/>
        <dbReference type="EC" id="1.8.5.1"/>
    </reaction>
</comment>
<dbReference type="Gene3D" id="3.40.30.10">
    <property type="entry name" value="Glutaredoxin"/>
    <property type="match status" value="1"/>
</dbReference>
<dbReference type="SUPFAM" id="SSF52833">
    <property type="entry name" value="Thioredoxin-like"/>
    <property type="match status" value="1"/>
</dbReference>
<dbReference type="SUPFAM" id="SSF47616">
    <property type="entry name" value="GST C-terminal domain-like"/>
    <property type="match status" value="1"/>
</dbReference>
<dbReference type="EC" id="1.8.5.1" evidence="1"/>
<evidence type="ECO:0000259" key="8">
    <source>
        <dbReference type="PROSITE" id="PS50405"/>
    </source>
</evidence>
<dbReference type="InterPro" id="IPR036282">
    <property type="entry name" value="Glutathione-S-Trfase_C_sf"/>
</dbReference>
<dbReference type="PANTHER" id="PTHR44420">
    <property type="entry name" value="GLUTATHIONE S-TRANSFERASE DHAR2-RELATED"/>
    <property type="match status" value="1"/>
</dbReference>
<dbReference type="PANTHER" id="PTHR44420:SF2">
    <property type="entry name" value="GLUTATHIONE S-TRANSFERASE DHAR2-RELATED"/>
    <property type="match status" value="1"/>
</dbReference>
<dbReference type="Pfam" id="PF13409">
    <property type="entry name" value="GST_N_2"/>
    <property type="match status" value="1"/>
</dbReference>
<name>A0A7S3KYN6_9STRA</name>
<dbReference type="InterPro" id="IPR004045">
    <property type="entry name" value="Glutathione_S-Trfase_N"/>
</dbReference>
<gene>
    <name evidence="9" type="ORF">ACOF00016_LOCUS3180</name>
</gene>
<dbReference type="GO" id="GO:0045174">
    <property type="term" value="F:glutathione dehydrogenase (ascorbate) activity"/>
    <property type="evidence" value="ECO:0007669"/>
    <property type="project" value="UniProtKB-EC"/>
</dbReference>
<comment type="similarity">
    <text evidence="5">Belongs to the GST superfamily. DHAR family.</text>
</comment>
<dbReference type="PROSITE" id="PS50404">
    <property type="entry name" value="GST_NTER"/>
    <property type="match status" value="1"/>
</dbReference>
<evidence type="ECO:0000256" key="2">
    <source>
        <dbReference type="ARBA" id="ARBA00022575"/>
    </source>
</evidence>
<feature type="domain" description="GST C-terminal" evidence="8">
    <location>
        <begin position="148"/>
        <end position="281"/>
    </location>
</feature>
<protein>
    <recommendedName>
        <fullName evidence="1">glutathione dehydrogenase (ascorbate)</fullName>
        <ecNumber evidence="1">1.8.5.1</ecNumber>
    </recommendedName>
</protein>
<dbReference type="Gene3D" id="1.20.1050.10">
    <property type="match status" value="1"/>
</dbReference>
<dbReference type="PROSITE" id="PS50405">
    <property type="entry name" value="GST_CTER"/>
    <property type="match status" value="1"/>
</dbReference>